<dbReference type="PANTHER" id="PTHR13026">
    <property type="entry name" value="NNP-1 PROTEIN NOVEL NUCLEAR PROTEIN 1 NOP52"/>
    <property type="match status" value="1"/>
</dbReference>
<name>A0A653DME9_CALMS</name>
<feature type="compositionally biased region" description="Basic and acidic residues" evidence="5">
    <location>
        <begin position="283"/>
        <end position="292"/>
    </location>
</feature>
<dbReference type="OrthoDB" id="2019504at2759"/>
<feature type="region of interest" description="Disordered" evidence="5">
    <location>
        <begin position="678"/>
        <end position="704"/>
    </location>
</feature>
<keyword evidence="3" id="KW-0698">rRNA processing</keyword>
<evidence type="ECO:0000256" key="2">
    <source>
        <dbReference type="ARBA" id="ARBA00006374"/>
    </source>
</evidence>
<reference evidence="6 7" key="1">
    <citation type="submission" date="2019-01" db="EMBL/GenBank/DDBJ databases">
        <authorList>
            <person name="Sayadi A."/>
        </authorList>
    </citation>
    <scope>NUCLEOTIDE SEQUENCE [LARGE SCALE GENOMIC DNA]</scope>
</reference>
<sequence>MAVLKNSDSKMNSQKDKKVYLVAQELKLTRVLAGNNKSAREKALRNLPKWFAKRTETMPFTEDDFQRIWKGLFYAMWMSDKPLVQEECAENIANLIHLPSVDTSLLFFKAGLTILNNEWNGIDQLRLDKFLMLVRRLLRQAFFVLKKHFFSHKDIENFNAVLSSTILMPHGLPALGLLMHFIEIFMEELAKVSEGRIHQEKVCVFLKPFIEKLVTTDDDRLIAHIRKFIFTYLIRQSNLGFEYQAKYEAWKQQGFPGSIDSMQKIPLNDEEKMTEDDDEEAEESSKPLDPRAGRVDVEIPQLKFSAKTIASNLIKHKYDKNGTTKARNMINVLSKQFNKLANGEYPLGVKKVLNTKNDHYDTNIRKAANRLIKFEQKLMGKDRKRKRQRTANDQEEEVTIKRSKKENRTLKNSNDKTDEKNKKSNNGALHRETKTKQDFEKFSLDEDVEIKIKDKSKILKMKEMAKKHSKKQTRKRKDTKEQSIVDNIECVFERNSGTWVVFDVTDCDSSEKIPTLQQSSTAELKKVDKVVEAPSLQSKKLNGNVADKSLVPLHEKRKLRSKSTVLQTRSAKQEIQPVAEQPTIEGAEIHSEIKRQIFSYLLDTIKKKPALLGQSAENSPTRKARSFPESEWDKPLQEGEYEILIPSKKQLRKKKKMKKTSLEQDNEHKTMLNTTMNSISRISRTESQTSPTTPSGSSSKKVKFNTRLNTSQEVHEHIAQVKCSPGIPYDASKMPTKTLLKSPVNMSPINPFYRRKLQL</sequence>
<accession>A0A653DME9</accession>
<evidence type="ECO:0000256" key="4">
    <source>
        <dbReference type="ARBA" id="ARBA00023242"/>
    </source>
</evidence>
<dbReference type="InterPro" id="IPR010301">
    <property type="entry name" value="RRP1"/>
</dbReference>
<comment type="subcellular location">
    <subcellularLocation>
        <location evidence="1">Nucleus</location>
    </subcellularLocation>
</comment>
<evidence type="ECO:0000313" key="7">
    <source>
        <dbReference type="Proteomes" id="UP000410492"/>
    </source>
</evidence>
<evidence type="ECO:0000313" key="6">
    <source>
        <dbReference type="EMBL" id="VEN61386.1"/>
    </source>
</evidence>
<evidence type="ECO:0008006" key="8">
    <source>
        <dbReference type="Google" id="ProtNLM"/>
    </source>
</evidence>
<dbReference type="GO" id="GO:0030688">
    <property type="term" value="C:preribosome, small subunit precursor"/>
    <property type="evidence" value="ECO:0007669"/>
    <property type="project" value="InterPro"/>
</dbReference>
<dbReference type="Pfam" id="PF05997">
    <property type="entry name" value="Nop52"/>
    <property type="match status" value="1"/>
</dbReference>
<dbReference type="Proteomes" id="UP000410492">
    <property type="component" value="Unassembled WGS sequence"/>
</dbReference>
<keyword evidence="4" id="KW-0539">Nucleus</keyword>
<organism evidence="6 7">
    <name type="scientific">Callosobruchus maculatus</name>
    <name type="common">Southern cowpea weevil</name>
    <name type="synonym">Pulse bruchid</name>
    <dbReference type="NCBI Taxonomy" id="64391"/>
    <lineage>
        <taxon>Eukaryota</taxon>
        <taxon>Metazoa</taxon>
        <taxon>Ecdysozoa</taxon>
        <taxon>Arthropoda</taxon>
        <taxon>Hexapoda</taxon>
        <taxon>Insecta</taxon>
        <taxon>Pterygota</taxon>
        <taxon>Neoptera</taxon>
        <taxon>Endopterygota</taxon>
        <taxon>Coleoptera</taxon>
        <taxon>Polyphaga</taxon>
        <taxon>Cucujiformia</taxon>
        <taxon>Chrysomeloidea</taxon>
        <taxon>Chrysomelidae</taxon>
        <taxon>Bruchinae</taxon>
        <taxon>Bruchini</taxon>
        <taxon>Callosobruchus</taxon>
    </lineage>
</organism>
<proteinExistence type="inferred from homology"/>
<keyword evidence="7" id="KW-1185">Reference proteome</keyword>
<dbReference type="GO" id="GO:0005634">
    <property type="term" value="C:nucleus"/>
    <property type="evidence" value="ECO:0007669"/>
    <property type="project" value="UniProtKB-SubCell"/>
</dbReference>
<dbReference type="AlphaFoldDB" id="A0A653DME9"/>
<evidence type="ECO:0000256" key="1">
    <source>
        <dbReference type="ARBA" id="ARBA00004123"/>
    </source>
</evidence>
<evidence type="ECO:0000256" key="3">
    <source>
        <dbReference type="ARBA" id="ARBA00022552"/>
    </source>
</evidence>
<protein>
    <recommendedName>
        <fullName evidence="8">Ribosomal RNA processing protein 1 homolog</fullName>
    </recommendedName>
</protein>
<evidence type="ECO:0000256" key="5">
    <source>
        <dbReference type="SAM" id="MobiDB-lite"/>
    </source>
</evidence>
<feature type="compositionally biased region" description="Acidic residues" evidence="5">
    <location>
        <begin position="272"/>
        <end position="282"/>
    </location>
</feature>
<dbReference type="EMBL" id="CAACVG010013155">
    <property type="protein sequence ID" value="VEN61386.1"/>
    <property type="molecule type" value="Genomic_DNA"/>
</dbReference>
<dbReference type="PANTHER" id="PTHR13026:SF0">
    <property type="entry name" value="RIBOSOMAL RNA PROCESSING 1B"/>
    <property type="match status" value="1"/>
</dbReference>
<feature type="compositionally biased region" description="Basic and acidic residues" evidence="5">
    <location>
        <begin position="406"/>
        <end position="422"/>
    </location>
</feature>
<dbReference type="GO" id="GO:0006364">
    <property type="term" value="P:rRNA processing"/>
    <property type="evidence" value="ECO:0007669"/>
    <property type="project" value="UniProtKB-KW"/>
</dbReference>
<feature type="region of interest" description="Disordered" evidence="5">
    <location>
        <begin position="270"/>
        <end position="292"/>
    </location>
</feature>
<gene>
    <name evidence="6" type="ORF">CALMAC_LOCUS18809</name>
</gene>
<feature type="compositionally biased region" description="Low complexity" evidence="5">
    <location>
        <begin position="685"/>
        <end position="699"/>
    </location>
</feature>
<feature type="region of interest" description="Disordered" evidence="5">
    <location>
        <begin position="379"/>
        <end position="434"/>
    </location>
</feature>
<comment type="similarity">
    <text evidence="2">Belongs to the RRP1 family.</text>
</comment>